<protein>
    <submittedName>
        <fullName evidence="2">Lrp/AsnC ligand binding domain-containing protein</fullName>
    </submittedName>
</protein>
<keyword evidence="3" id="KW-1185">Reference proteome</keyword>
<dbReference type="Pfam" id="PF01037">
    <property type="entry name" value="AsnC_trans_reg"/>
    <property type="match status" value="1"/>
</dbReference>
<name>A0ABX7WW97_9GAMM</name>
<dbReference type="SUPFAM" id="SSF54909">
    <property type="entry name" value="Dimeric alpha+beta barrel"/>
    <property type="match status" value="1"/>
</dbReference>
<sequence length="118" mass="12962">MVFAVTHGRGSFQIRCGENIPDVVGVHLATLLVGVVFHHAGKLDLQAARHDDAVSTFQQIRNPAFARLATDYQLKVVVKDMDAFQELLLNRITRILGVSGVHSSFVLCRVVDKTALPI</sequence>
<dbReference type="Gene3D" id="3.30.70.920">
    <property type="match status" value="1"/>
</dbReference>
<feature type="domain" description="Transcription regulator AsnC/Lrp ligand binding" evidence="1">
    <location>
        <begin position="70"/>
        <end position="107"/>
    </location>
</feature>
<dbReference type="InterPro" id="IPR019887">
    <property type="entry name" value="Tscrpt_reg_AsnC/Lrp_C"/>
</dbReference>
<dbReference type="EMBL" id="CP072801">
    <property type="protein sequence ID" value="QTR45929.1"/>
    <property type="molecule type" value="Genomic_DNA"/>
</dbReference>
<dbReference type="InterPro" id="IPR011008">
    <property type="entry name" value="Dimeric_a/b-barrel"/>
</dbReference>
<accession>A0ABX7WW97</accession>
<gene>
    <name evidence="2" type="ORF">J9253_18375</name>
</gene>
<evidence type="ECO:0000313" key="3">
    <source>
        <dbReference type="Proteomes" id="UP000672039"/>
    </source>
</evidence>
<evidence type="ECO:0000313" key="2">
    <source>
        <dbReference type="EMBL" id="QTR45929.1"/>
    </source>
</evidence>
<dbReference type="Proteomes" id="UP000672039">
    <property type="component" value="Chromosome"/>
</dbReference>
<proteinExistence type="predicted"/>
<organism evidence="2 3">
    <name type="scientific">Thiothrix litoralis</name>
    <dbReference type="NCBI Taxonomy" id="2891210"/>
    <lineage>
        <taxon>Bacteria</taxon>
        <taxon>Pseudomonadati</taxon>
        <taxon>Pseudomonadota</taxon>
        <taxon>Gammaproteobacteria</taxon>
        <taxon>Thiotrichales</taxon>
        <taxon>Thiotrichaceae</taxon>
        <taxon>Thiothrix</taxon>
    </lineage>
</organism>
<reference evidence="2 3" key="1">
    <citation type="submission" date="2021-04" db="EMBL/GenBank/DDBJ databases">
        <title>Genomics, taxonomy and metabolism of representatives of sulfur bacteria of the genus Thiothrix: Thiothrix fructosivorans QT, Thiothrix unzii A1T and three new species, Thiothrix subterranea sp. nov., Thiothrix litoralis sp. nov. and 'Candidatus Thiothrix anitrata' sp. nov.</title>
        <authorList>
            <person name="Ravin N.V."/>
            <person name="Smolyakov D."/>
            <person name="Rudenko T.S."/>
            <person name="Mardanov A.V."/>
            <person name="Beletsky A.V."/>
            <person name="Markov N.D."/>
            <person name="Fomenkov A.I."/>
            <person name="Roberts R.J."/>
            <person name="Karnachuk O.V."/>
            <person name="Novikov A."/>
            <person name="Grabovich M.Y."/>
        </authorList>
    </citation>
    <scope>NUCLEOTIDE SEQUENCE [LARGE SCALE GENOMIC DNA]</scope>
    <source>
        <strain evidence="2 3">AS</strain>
    </source>
</reference>
<evidence type="ECO:0000259" key="1">
    <source>
        <dbReference type="Pfam" id="PF01037"/>
    </source>
</evidence>